<evidence type="ECO:0000313" key="2">
    <source>
        <dbReference type="Proteomes" id="UP000250321"/>
    </source>
</evidence>
<dbReference type="AlphaFoldDB" id="A0A314V157"/>
<dbReference type="Proteomes" id="UP000250321">
    <property type="component" value="Unassembled WGS sequence"/>
</dbReference>
<protein>
    <recommendedName>
        <fullName evidence="3">Replication factor A C-terminal domain-containing protein</fullName>
    </recommendedName>
</protein>
<evidence type="ECO:0008006" key="3">
    <source>
        <dbReference type="Google" id="ProtNLM"/>
    </source>
</evidence>
<proteinExistence type="predicted"/>
<comment type="caution">
    <text evidence="1">The sequence shown here is derived from an EMBL/GenBank/DDBJ whole genome shotgun (WGS) entry which is preliminary data.</text>
</comment>
<accession>A0A314V157</accession>
<dbReference type="SUPFAM" id="SSF50249">
    <property type="entry name" value="Nucleic acid-binding proteins"/>
    <property type="match status" value="1"/>
</dbReference>
<organism evidence="1 2">
    <name type="scientific">Prunus yedoensis var. nudiflora</name>
    <dbReference type="NCBI Taxonomy" id="2094558"/>
    <lineage>
        <taxon>Eukaryota</taxon>
        <taxon>Viridiplantae</taxon>
        <taxon>Streptophyta</taxon>
        <taxon>Embryophyta</taxon>
        <taxon>Tracheophyta</taxon>
        <taxon>Spermatophyta</taxon>
        <taxon>Magnoliopsida</taxon>
        <taxon>eudicotyledons</taxon>
        <taxon>Gunneridae</taxon>
        <taxon>Pentapetalae</taxon>
        <taxon>rosids</taxon>
        <taxon>fabids</taxon>
        <taxon>Rosales</taxon>
        <taxon>Rosaceae</taxon>
        <taxon>Amygdaloideae</taxon>
        <taxon>Amygdaleae</taxon>
        <taxon>Prunus</taxon>
    </lineage>
</organism>
<dbReference type="InterPro" id="IPR012340">
    <property type="entry name" value="NA-bd_OB-fold"/>
</dbReference>
<evidence type="ECO:0000313" key="1">
    <source>
        <dbReference type="EMBL" id="PQM42938.1"/>
    </source>
</evidence>
<dbReference type="OrthoDB" id="1922776at2759"/>
<reference evidence="1 2" key="1">
    <citation type="submission" date="2018-02" db="EMBL/GenBank/DDBJ databases">
        <title>Draft genome of wild Prunus yedoensis var. nudiflora.</title>
        <authorList>
            <person name="Baek S."/>
            <person name="Kim J.-H."/>
            <person name="Choi K."/>
            <person name="Kim G.-B."/>
            <person name="Cho A."/>
            <person name="Jang H."/>
            <person name="Shin C.-H."/>
            <person name="Yu H.-J."/>
            <person name="Mun J.-H."/>
        </authorList>
    </citation>
    <scope>NUCLEOTIDE SEQUENCE [LARGE SCALE GENOMIC DNA]</scope>
    <source>
        <strain evidence="2">cv. Jeju island</strain>
        <tissue evidence="1">Leaf</tissue>
    </source>
</reference>
<sequence length="117" mass="13317">MEADKPTTMLCTVLAIDHTDFSYRVCSVCERTLPDNPTSLCKFCSVNAFNPRFPRSKRLFRLLMSIASDTKVFTVICFDRAAKVLFGCSADEFFDFAKFHPFAAVNVSRILEERSLK</sequence>
<keyword evidence="2" id="KW-1185">Reference proteome</keyword>
<dbReference type="STRING" id="2094558.A0A314V157"/>
<name>A0A314V157_PRUYE</name>
<dbReference type="EMBL" id="PJQY01002743">
    <property type="protein sequence ID" value="PQM42938.1"/>
    <property type="molecule type" value="Genomic_DNA"/>
</dbReference>
<dbReference type="Gene3D" id="2.40.50.140">
    <property type="entry name" value="Nucleic acid-binding proteins"/>
    <property type="match status" value="1"/>
</dbReference>
<gene>
    <name evidence="1" type="ORF">Pyn_25158</name>
</gene>